<gene>
    <name evidence="1" type="ORF">NM688_g8667</name>
</gene>
<dbReference type="EMBL" id="JANHOG010002403">
    <property type="protein sequence ID" value="KAJ3523791.1"/>
    <property type="molecule type" value="Genomic_DNA"/>
</dbReference>
<comment type="caution">
    <text evidence="1">The sequence shown here is derived from an EMBL/GenBank/DDBJ whole genome shotgun (WGS) entry which is preliminary data.</text>
</comment>
<name>A0ACC1RP34_9APHY</name>
<proteinExistence type="predicted"/>
<dbReference type="Proteomes" id="UP001148662">
    <property type="component" value="Unassembled WGS sequence"/>
</dbReference>
<accession>A0ACC1RP34</accession>
<keyword evidence="2" id="KW-1185">Reference proteome</keyword>
<protein>
    <submittedName>
        <fullName evidence="1">Uncharacterized protein</fullName>
    </submittedName>
</protein>
<organism evidence="1 2">
    <name type="scientific">Phlebia brevispora</name>
    <dbReference type="NCBI Taxonomy" id="194682"/>
    <lineage>
        <taxon>Eukaryota</taxon>
        <taxon>Fungi</taxon>
        <taxon>Dikarya</taxon>
        <taxon>Basidiomycota</taxon>
        <taxon>Agaricomycotina</taxon>
        <taxon>Agaricomycetes</taxon>
        <taxon>Polyporales</taxon>
        <taxon>Meruliaceae</taxon>
        <taxon>Phlebia</taxon>
    </lineage>
</organism>
<evidence type="ECO:0000313" key="1">
    <source>
        <dbReference type="EMBL" id="KAJ3523791.1"/>
    </source>
</evidence>
<reference evidence="1" key="1">
    <citation type="submission" date="2022-07" db="EMBL/GenBank/DDBJ databases">
        <title>Genome Sequence of Phlebia brevispora.</title>
        <authorList>
            <person name="Buettner E."/>
        </authorList>
    </citation>
    <scope>NUCLEOTIDE SEQUENCE</scope>
    <source>
        <strain evidence="1">MPL23</strain>
    </source>
</reference>
<evidence type="ECO:0000313" key="2">
    <source>
        <dbReference type="Proteomes" id="UP001148662"/>
    </source>
</evidence>
<sequence length="535" mass="59452">MGIYLPPARDPPVAVASFGMLRGRNRTKVDAHFHTLWFMQAHLKDLAVSHYGSESFLICQRVLNQCHEMIYADLPASGAPYATLNMPTLPGYIRKKIKPHVQPALVGMGLMLSGTPGIPALVDLMGEVVIEQGRLDDRGEDLRSLENLDGVVRPQVEHPSDSLDEEKDDADADDSDSEEQLQQPPLPRRAETAFEGRAPLTAARLRSGRRKGDAPSRRQTIAAQTSPALPLHLRDPRKPRLSDDPFSQRDPPLPAQTASPFQSTPTFSPWRHPRRPGSLNLAETLLHKYEPAAQQYLLRTHFCRSEIQFILALENICNRLLVVPKPARVSALRAELTALNHLLPAEVCMPMWCSSRDEVDPNSKVPEPHHRIVRIPPGESVVLNSAERAPYLLLIEVIHGDLDFDPTKRNNKEILKKIVVKENERKGASKDLIAFNGAPTQPPPVPSRQPSMSTMRERPEVEIGLDTSNLSDDSPDVSASSVVPITPVDTPVDEEEEIDLVEQVYGPEDNLLSRSIDLSETIILPPPPKNKELDM</sequence>